<dbReference type="RefSeq" id="WP_139795699.1">
    <property type="nucleotide sequence ID" value="NZ_FWXY01000003.1"/>
</dbReference>
<dbReference type="Pfam" id="PF00041">
    <property type="entry name" value="fn3"/>
    <property type="match status" value="3"/>
</dbReference>
<keyword evidence="5" id="KW-1185">Reference proteome</keyword>
<gene>
    <name evidence="4" type="ORF">SAMN02746065_10372</name>
</gene>
<dbReference type="SUPFAM" id="SSF49265">
    <property type="entry name" value="Fibronectin type III"/>
    <property type="match status" value="2"/>
</dbReference>
<dbReference type="PANTHER" id="PTHR13817">
    <property type="entry name" value="TITIN"/>
    <property type="match status" value="1"/>
</dbReference>
<evidence type="ECO:0000256" key="2">
    <source>
        <dbReference type="SAM" id="SignalP"/>
    </source>
</evidence>
<proteinExistence type="predicted"/>
<dbReference type="EMBL" id="FWXY01000003">
    <property type="protein sequence ID" value="SMC50126.1"/>
    <property type="molecule type" value="Genomic_DNA"/>
</dbReference>
<reference evidence="4 5" key="1">
    <citation type="submission" date="2017-04" db="EMBL/GenBank/DDBJ databases">
        <authorList>
            <person name="Afonso C.L."/>
            <person name="Miller P.J."/>
            <person name="Scott M.A."/>
            <person name="Spackman E."/>
            <person name="Goraichik I."/>
            <person name="Dimitrov K.M."/>
            <person name="Suarez D.L."/>
            <person name="Swayne D.E."/>
        </authorList>
    </citation>
    <scope>NUCLEOTIDE SEQUENCE [LARGE SCALE GENOMIC DNA]</scope>
    <source>
        <strain evidence="4 5">DSM 3385</strain>
    </source>
</reference>
<evidence type="ECO:0000313" key="5">
    <source>
        <dbReference type="Proteomes" id="UP000192418"/>
    </source>
</evidence>
<sequence>MIIKFRTVMFSFLLAMVFNAILFAAEPSLQWDPATGDVTGYKIYYGTSPDDHSLTVDVGNVLELPLSTLNLTEGNTYYFTLKAYNSAGESRESNLLIYTVPLPGDSTPPLSPQDLTAQADGANIRLSWSDTQTDVIEYRVYYGSASRDYGLPISTHDQNYIFYNVDAQKSYYFSVTSVDGAGNESGYSSPEVTLTIPEDTSGVGKSVLKWDAASGVVDGYRIYFGTSVNLLSSSVDVGNVLQYAFENLKLASGTTYHFVVRAYNAAGEGTSSNVVQFTTSGDITTNVDTLAPVVSISFPTSDAFMVVDVPSVDVKGSATDDEGVVSVSWINSTGGSGTASGTTSWSTSEINLVEGINVITVKAQDAAGNESTATLSVTYTPPAPPAPVQWTVLTQDNFESGWGSYVDGGGDCSRTSTKYSHQGSYAAQIRDNSGTVSSFYSAQGVNLDGPGYTELKIEFWFYPRSMESGEDFFVEYYDGTRWHTVATYVAGSDFSNNSFYQEEGIVLTKGAPYAFPTAMKLRFRCDASGNYDYIYIDEIIVSAR</sequence>
<dbReference type="InterPro" id="IPR050964">
    <property type="entry name" value="Striated_Muscle_Regulatory"/>
</dbReference>
<evidence type="ECO:0000313" key="4">
    <source>
        <dbReference type="EMBL" id="SMC50126.1"/>
    </source>
</evidence>
<dbReference type="SMART" id="SM00060">
    <property type="entry name" value="FN3"/>
    <property type="match status" value="3"/>
</dbReference>
<dbReference type="InterPro" id="IPR036116">
    <property type="entry name" value="FN3_sf"/>
</dbReference>
<dbReference type="STRING" id="1121400.SAMN02746065_10372"/>
<dbReference type="InterPro" id="IPR013783">
    <property type="entry name" value="Ig-like_fold"/>
</dbReference>
<keyword evidence="2" id="KW-0732">Signal</keyword>
<dbReference type="InterPro" id="IPR003961">
    <property type="entry name" value="FN3_dom"/>
</dbReference>
<dbReference type="Proteomes" id="UP000192418">
    <property type="component" value="Unassembled WGS sequence"/>
</dbReference>
<dbReference type="PANTHER" id="PTHR13817:SF166">
    <property type="entry name" value="NEURONAL IGCAM-RELATED"/>
    <property type="match status" value="1"/>
</dbReference>
<feature type="domain" description="Fibronectin type-III" evidence="3">
    <location>
        <begin position="108"/>
        <end position="199"/>
    </location>
</feature>
<accession>A0A1W1ZP05</accession>
<feature type="chain" id="PRO_5013139662" evidence="2">
    <location>
        <begin position="25"/>
        <end position="544"/>
    </location>
</feature>
<organism evidence="4 5">
    <name type="scientific">Desulfocicer vacuolatum DSM 3385</name>
    <dbReference type="NCBI Taxonomy" id="1121400"/>
    <lineage>
        <taxon>Bacteria</taxon>
        <taxon>Pseudomonadati</taxon>
        <taxon>Thermodesulfobacteriota</taxon>
        <taxon>Desulfobacteria</taxon>
        <taxon>Desulfobacterales</taxon>
        <taxon>Desulfobacteraceae</taxon>
        <taxon>Desulfocicer</taxon>
    </lineage>
</organism>
<name>A0A1W1ZP05_9BACT</name>
<evidence type="ECO:0000259" key="3">
    <source>
        <dbReference type="PROSITE" id="PS50853"/>
    </source>
</evidence>
<protein>
    <submittedName>
        <fullName evidence="4">Fibronectin type III domain-containing protein</fullName>
    </submittedName>
</protein>
<dbReference type="AlphaFoldDB" id="A0A1W1ZP05"/>
<dbReference type="CDD" id="cd00063">
    <property type="entry name" value="FN3"/>
    <property type="match status" value="2"/>
</dbReference>
<dbReference type="Gene3D" id="2.60.40.10">
    <property type="entry name" value="Immunoglobulins"/>
    <property type="match status" value="4"/>
</dbReference>
<dbReference type="PROSITE" id="PS50853">
    <property type="entry name" value="FN3"/>
    <property type="match status" value="2"/>
</dbReference>
<dbReference type="OrthoDB" id="5414888at2"/>
<evidence type="ECO:0000256" key="1">
    <source>
        <dbReference type="ARBA" id="ARBA00022737"/>
    </source>
</evidence>
<feature type="signal peptide" evidence="2">
    <location>
        <begin position="1"/>
        <end position="24"/>
    </location>
</feature>
<feature type="domain" description="Fibronectin type-III" evidence="3">
    <location>
        <begin position="12"/>
        <end position="103"/>
    </location>
</feature>
<keyword evidence="1" id="KW-0677">Repeat</keyword>